<accession>A0A9D3WDN9</accession>
<dbReference type="GO" id="GO:0004523">
    <property type="term" value="F:RNA-DNA hybrid ribonuclease activity"/>
    <property type="evidence" value="ECO:0007669"/>
    <property type="project" value="InterPro"/>
</dbReference>
<dbReference type="Pfam" id="PF13456">
    <property type="entry name" value="RVT_3"/>
    <property type="match status" value="1"/>
</dbReference>
<evidence type="ECO:0000313" key="3">
    <source>
        <dbReference type="EMBL" id="KAH1122214.1"/>
    </source>
</evidence>
<dbReference type="Proteomes" id="UP000828251">
    <property type="component" value="Unassembled WGS sequence"/>
</dbReference>
<proteinExistence type="predicted"/>
<sequence>MEMKGSSKKMIATEAEMVENKAPSHIETDAPSVSSYSTSDGKPSFYLPWKCENECHSETENSKHSGVHVEELDCLEIVQQLHDLNQFPSQPHMSIRAIWEMLKRYWAVTITHVYWGSNRVADGLAKYVTGLPLGMHKFSYSPDAVIPENATELAVPRLVHI</sequence>
<organism evidence="3 4">
    <name type="scientific">Gossypium stocksii</name>
    <dbReference type="NCBI Taxonomy" id="47602"/>
    <lineage>
        <taxon>Eukaryota</taxon>
        <taxon>Viridiplantae</taxon>
        <taxon>Streptophyta</taxon>
        <taxon>Embryophyta</taxon>
        <taxon>Tracheophyta</taxon>
        <taxon>Spermatophyta</taxon>
        <taxon>Magnoliopsida</taxon>
        <taxon>eudicotyledons</taxon>
        <taxon>Gunneridae</taxon>
        <taxon>Pentapetalae</taxon>
        <taxon>rosids</taxon>
        <taxon>malvids</taxon>
        <taxon>Malvales</taxon>
        <taxon>Malvaceae</taxon>
        <taxon>Malvoideae</taxon>
        <taxon>Gossypium</taxon>
    </lineage>
</organism>
<evidence type="ECO:0000313" key="4">
    <source>
        <dbReference type="Proteomes" id="UP000828251"/>
    </source>
</evidence>
<feature type="region of interest" description="Disordered" evidence="1">
    <location>
        <begin position="20"/>
        <end position="39"/>
    </location>
</feature>
<reference evidence="3 4" key="1">
    <citation type="journal article" date="2021" name="Plant Biotechnol. J.">
        <title>Multi-omics assisted identification of the key and species-specific regulatory components of drought-tolerant mechanisms in Gossypium stocksii.</title>
        <authorList>
            <person name="Yu D."/>
            <person name="Ke L."/>
            <person name="Zhang D."/>
            <person name="Wu Y."/>
            <person name="Sun Y."/>
            <person name="Mei J."/>
            <person name="Sun J."/>
            <person name="Sun Y."/>
        </authorList>
    </citation>
    <scope>NUCLEOTIDE SEQUENCE [LARGE SCALE GENOMIC DNA]</scope>
    <source>
        <strain evidence="4">cv. E1</strain>
        <tissue evidence="3">Leaf</tissue>
    </source>
</reference>
<protein>
    <recommendedName>
        <fullName evidence="2">RNase H type-1 domain-containing protein</fullName>
    </recommendedName>
</protein>
<evidence type="ECO:0000256" key="1">
    <source>
        <dbReference type="SAM" id="MobiDB-lite"/>
    </source>
</evidence>
<dbReference type="InterPro" id="IPR002156">
    <property type="entry name" value="RNaseH_domain"/>
</dbReference>
<dbReference type="OrthoDB" id="268414at2759"/>
<name>A0A9D3WDN9_9ROSI</name>
<dbReference type="GO" id="GO:0003676">
    <property type="term" value="F:nucleic acid binding"/>
    <property type="evidence" value="ECO:0007669"/>
    <property type="project" value="InterPro"/>
</dbReference>
<keyword evidence="4" id="KW-1185">Reference proteome</keyword>
<comment type="caution">
    <text evidence="3">The sequence shown here is derived from an EMBL/GenBank/DDBJ whole genome shotgun (WGS) entry which is preliminary data.</text>
</comment>
<feature type="domain" description="RNase H type-1" evidence="2">
    <location>
        <begin position="71"/>
        <end position="127"/>
    </location>
</feature>
<evidence type="ECO:0000259" key="2">
    <source>
        <dbReference type="Pfam" id="PF13456"/>
    </source>
</evidence>
<dbReference type="AlphaFoldDB" id="A0A9D3WDN9"/>
<dbReference type="EMBL" id="JAIQCV010000002">
    <property type="protein sequence ID" value="KAH1122214.1"/>
    <property type="molecule type" value="Genomic_DNA"/>
</dbReference>
<gene>
    <name evidence="3" type="ORF">J1N35_005374</name>
</gene>